<dbReference type="AlphaFoldDB" id="A0A0F9BCF1"/>
<name>A0A0F9BCF1_9ZZZZ</name>
<comment type="caution">
    <text evidence="1">The sequence shown here is derived from an EMBL/GenBank/DDBJ whole genome shotgun (WGS) entry which is preliminary data.</text>
</comment>
<reference evidence="1" key="1">
    <citation type="journal article" date="2015" name="Nature">
        <title>Complex archaea that bridge the gap between prokaryotes and eukaryotes.</title>
        <authorList>
            <person name="Spang A."/>
            <person name="Saw J.H."/>
            <person name="Jorgensen S.L."/>
            <person name="Zaremba-Niedzwiedzka K."/>
            <person name="Martijn J."/>
            <person name="Lind A.E."/>
            <person name="van Eijk R."/>
            <person name="Schleper C."/>
            <person name="Guy L."/>
            <person name="Ettema T.J."/>
        </authorList>
    </citation>
    <scope>NUCLEOTIDE SEQUENCE</scope>
</reference>
<sequence>MTQTESAEAIRMEERAALYRKRSPEADRWAVGYGSIRTVYLEVAKKNGKNCISTYKKESFADEDLYVIKIE</sequence>
<accession>A0A0F9BCF1</accession>
<evidence type="ECO:0000313" key="1">
    <source>
        <dbReference type="EMBL" id="KKL19599.1"/>
    </source>
</evidence>
<organism evidence="1">
    <name type="scientific">marine sediment metagenome</name>
    <dbReference type="NCBI Taxonomy" id="412755"/>
    <lineage>
        <taxon>unclassified sequences</taxon>
        <taxon>metagenomes</taxon>
        <taxon>ecological metagenomes</taxon>
    </lineage>
</organism>
<protein>
    <submittedName>
        <fullName evidence="1">Uncharacterized protein</fullName>
    </submittedName>
</protein>
<gene>
    <name evidence="1" type="ORF">LCGC14_2463870</name>
</gene>
<proteinExistence type="predicted"/>
<dbReference type="EMBL" id="LAZR01038427">
    <property type="protein sequence ID" value="KKL19599.1"/>
    <property type="molecule type" value="Genomic_DNA"/>
</dbReference>